<accession>A0ACC2WDX7</accession>
<evidence type="ECO:0000313" key="2">
    <source>
        <dbReference type="Proteomes" id="UP001241377"/>
    </source>
</evidence>
<reference evidence="1" key="1">
    <citation type="submission" date="2023-04" db="EMBL/GenBank/DDBJ databases">
        <title>Draft Genome sequencing of Naganishia species isolated from polar environments using Oxford Nanopore Technology.</title>
        <authorList>
            <person name="Leo P."/>
            <person name="Venkateswaran K."/>
        </authorList>
    </citation>
    <scope>NUCLEOTIDE SEQUENCE</scope>
    <source>
        <strain evidence="1">MNA-CCFEE 5261</strain>
    </source>
</reference>
<keyword evidence="2" id="KW-1185">Reference proteome</keyword>
<comment type="caution">
    <text evidence="1">The sequence shown here is derived from an EMBL/GenBank/DDBJ whole genome shotgun (WGS) entry which is preliminary data.</text>
</comment>
<sequence length="668" mass="76944">MPMDDHDLSTNPWSDVTGGDENEFNDFMKPMRLAKRTEEKPTTNEQFQCRPIRLGSRHKLDDDLRSSRSEEESIPASPTSQKVDTSNPTTPRRKSIQIRNLPIIESPKRYVHDKVDDAIFAVCLVDFHHSRGPEVEFWKSNYHHNYSPSLFKNLSFQALPDGSHQHEETFSNFSLVYDFVTGLSYDDGDDYDNFQGDPRHLRTLFGCSCVRQVKTSDLSDLEMARNKDITRSIVQKAIVVIACNQPIFTKIKEKLSIITHSFLIQERLDNYELLEHLFENLNDSFKPKVDRRLSIDQEALRIEREDEFFVNLNLKETVTKFRHNFLTLFKAMLLEKKILIFSNNNLESLTMFQNNLISLVPNLIHNLADSSCPLIDYSETNGPLKKPESLNTSSRQSMLRFFGLPLQIFNTKGAFWNPYLPLQQLNALSSPGTKSFMVGSSNLLFVNQLMALEVDILINLDTNEVSYPVGRGDDLLLSLKDKIFINSLLENIRKIDEQDNYIGSDDYIRYKFEDYLCSLLSTTKYSQYVEKFKQPPPGFSHTPASTDLDANDDVSIDNGNMTAFGLAFIENWRKTKNYLIWDAMADEFIFNFLTPRHIGSDIADLRSRIASVFDNFRQRLNAPPNSEPPSSRNLSIFESVKNTDEASNVNEVPFGKKISNWAWNFKRK</sequence>
<proteinExistence type="predicted"/>
<dbReference type="EMBL" id="JASBWR010000017">
    <property type="protein sequence ID" value="KAJ9109626.1"/>
    <property type="molecule type" value="Genomic_DNA"/>
</dbReference>
<organism evidence="1 2">
    <name type="scientific">Naganishia cerealis</name>
    <dbReference type="NCBI Taxonomy" id="610337"/>
    <lineage>
        <taxon>Eukaryota</taxon>
        <taxon>Fungi</taxon>
        <taxon>Dikarya</taxon>
        <taxon>Basidiomycota</taxon>
        <taxon>Agaricomycotina</taxon>
        <taxon>Tremellomycetes</taxon>
        <taxon>Filobasidiales</taxon>
        <taxon>Filobasidiaceae</taxon>
        <taxon>Naganishia</taxon>
    </lineage>
</organism>
<protein>
    <submittedName>
        <fullName evidence="1">Uncharacterized protein</fullName>
    </submittedName>
</protein>
<evidence type="ECO:0000313" key="1">
    <source>
        <dbReference type="EMBL" id="KAJ9109626.1"/>
    </source>
</evidence>
<dbReference type="Proteomes" id="UP001241377">
    <property type="component" value="Unassembled WGS sequence"/>
</dbReference>
<name>A0ACC2WDX7_9TREE</name>
<gene>
    <name evidence="1" type="ORF">QFC19_002067</name>
</gene>